<dbReference type="Gramene" id="FCD_00037664-RA">
    <property type="protein sequence ID" value="FCD_00037664-RA:cds"/>
    <property type="gene ID" value="FCD_00037664"/>
</dbReference>
<accession>A0AA88IZB6</accession>
<protein>
    <submittedName>
        <fullName evidence="2">Uncharacterized protein</fullName>
    </submittedName>
</protein>
<proteinExistence type="predicted"/>
<feature type="compositionally biased region" description="Basic and acidic residues" evidence="1">
    <location>
        <begin position="1"/>
        <end position="12"/>
    </location>
</feature>
<organism evidence="2 3">
    <name type="scientific">Ficus carica</name>
    <name type="common">Common fig</name>
    <dbReference type="NCBI Taxonomy" id="3494"/>
    <lineage>
        <taxon>Eukaryota</taxon>
        <taxon>Viridiplantae</taxon>
        <taxon>Streptophyta</taxon>
        <taxon>Embryophyta</taxon>
        <taxon>Tracheophyta</taxon>
        <taxon>Spermatophyta</taxon>
        <taxon>Magnoliopsida</taxon>
        <taxon>eudicotyledons</taxon>
        <taxon>Gunneridae</taxon>
        <taxon>Pentapetalae</taxon>
        <taxon>rosids</taxon>
        <taxon>fabids</taxon>
        <taxon>Rosales</taxon>
        <taxon>Moraceae</taxon>
        <taxon>Ficeae</taxon>
        <taxon>Ficus</taxon>
    </lineage>
</organism>
<dbReference type="Proteomes" id="UP001187192">
    <property type="component" value="Unassembled WGS sequence"/>
</dbReference>
<dbReference type="AlphaFoldDB" id="A0AA88IZB6"/>
<feature type="compositionally biased region" description="Polar residues" evidence="1">
    <location>
        <begin position="26"/>
        <end position="38"/>
    </location>
</feature>
<gene>
    <name evidence="2" type="ORF">TIFTF001_026889</name>
</gene>
<keyword evidence="3" id="KW-1185">Reference proteome</keyword>
<sequence length="38" mass="3959">MPDGGFDPHAEQAHAATGLEMAQRPHPQQSSNVSSNAS</sequence>
<dbReference type="EMBL" id="BTGU01000072">
    <property type="protein sequence ID" value="GMN57786.1"/>
    <property type="molecule type" value="Genomic_DNA"/>
</dbReference>
<evidence type="ECO:0000313" key="3">
    <source>
        <dbReference type="Proteomes" id="UP001187192"/>
    </source>
</evidence>
<evidence type="ECO:0000313" key="2">
    <source>
        <dbReference type="EMBL" id="GMN57786.1"/>
    </source>
</evidence>
<comment type="caution">
    <text evidence="2">The sequence shown here is derived from an EMBL/GenBank/DDBJ whole genome shotgun (WGS) entry which is preliminary data.</text>
</comment>
<name>A0AA88IZB6_FICCA</name>
<evidence type="ECO:0000256" key="1">
    <source>
        <dbReference type="SAM" id="MobiDB-lite"/>
    </source>
</evidence>
<reference evidence="2" key="1">
    <citation type="submission" date="2023-07" db="EMBL/GenBank/DDBJ databases">
        <title>draft genome sequence of fig (Ficus carica).</title>
        <authorList>
            <person name="Takahashi T."/>
            <person name="Nishimura K."/>
        </authorList>
    </citation>
    <scope>NUCLEOTIDE SEQUENCE</scope>
</reference>
<feature type="region of interest" description="Disordered" evidence="1">
    <location>
        <begin position="1"/>
        <end position="38"/>
    </location>
</feature>